<evidence type="ECO:0000313" key="1">
    <source>
        <dbReference type="EMBL" id="GLF95561.1"/>
    </source>
</evidence>
<accession>A0ABQ5NYY3</accession>
<keyword evidence="2" id="KW-1185">Reference proteome</keyword>
<sequence length="125" mass="14052">MEIAHDLSFLAEVLRVHHFADWELAEENTIAGVHQEVTVDDRLLGFQLSAAVMPSTFPVAVQPVSTKPSFRMPMSSPPSVIRSPRRRPSTLRLGLARGVSIWQPQLISRFPRSPFVSHRGARSWL</sequence>
<gene>
    <name evidence="1" type="ORF">SYYSPA8_14710</name>
</gene>
<dbReference type="Proteomes" id="UP001291653">
    <property type="component" value="Unassembled WGS sequence"/>
</dbReference>
<organism evidence="1 2">
    <name type="scientific">Streptomyces yaizuensis</name>
    <dbReference type="NCBI Taxonomy" id="2989713"/>
    <lineage>
        <taxon>Bacteria</taxon>
        <taxon>Bacillati</taxon>
        <taxon>Actinomycetota</taxon>
        <taxon>Actinomycetes</taxon>
        <taxon>Kitasatosporales</taxon>
        <taxon>Streptomycetaceae</taxon>
        <taxon>Streptomyces</taxon>
    </lineage>
</organism>
<evidence type="ECO:0000313" key="2">
    <source>
        <dbReference type="Proteomes" id="UP001291653"/>
    </source>
</evidence>
<reference evidence="1 2" key="1">
    <citation type="submission" date="2022-10" db="EMBL/GenBank/DDBJ databases">
        <title>Draft genome sequence of Streptomyces sp. YSPA8.</title>
        <authorList>
            <person name="Moriuchi R."/>
            <person name="Dohra H."/>
            <person name="Yamamura H."/>
            <person name="Kodani S."/>
        </authorList>
    </citation>
    <scope>NUCLEOTIDE SEQUENCE [LARGE SCALE GENOMIC DNA]</scope>
    <source>
        <strain evidence="1 2">YSPA8</strain>
    </source>
</reference>
<dbReference type="EMBL" id="BSBI01000005">
    <property type="protein sequence ID" value="GLF95561.1"/>
    <property type="molecule type" value="Genomic_DNA"/>
</dbReference>
<protein>
    <submittedName>
        <fullName evidence="1">Uncharacterized protein</fullName>
    </submittedName>
</protein>
<dbReference type="RefSeq" id="WP_323447616.1">
    <property type="nucleotide sequence ID" value="NZ_BSBI01000005.1"/>
</dbReference>
<proteinExistence type="predicted"/>
<comment type="caution">
    <text evidence="1">The sequence shown here is derived from an EMBL/GenBank/DDBJ whole genome shotgun (WGS) entry which is preliminary data.</text>
</comment>
<name>A0ABQ5NYY3_9ACTN</name>